<evidence type="ECO:0000256" key="7">
    <source>
        <dbReference type="HAMAP-Rule" id="MF_02129"/>
    </source>
</evidence>
<reference evidence="11" key="1">
    <citation type="submission" date="2023-07" db="EMBL/GenBank/DDBJ databases">
        <title>Paracoccus sp. MBLB3053 whole genome sequence.</title>
        <authorList>
            <person name="Hwang C.Y."/>
            <person name="Cho E.-S."/>
            <person name="Seo M.-J."/>
        </authorList>
    </citation>
    <scope>NUCLEOTIDE SEQUENCE [LARGE SCALE GENOMIC DNA]</scope>
    <source>
        <strain evidence="11">MBLB3053</strain>
    </source>
</reference>
<name>A0ABU2HW17_9RHOB</name>
<dbReference type="SUPFAM" id="SSF54637">
    <property type="entry name" value="Thioesterase/thiol ester dehydrase-isomerase"/>
    <property type="match status" value="1"/>
</dbReference>
<dbReference type="EMBL" id="JAVQLW010000003">
    <property type="protein sequence ID" value="MDS9469243.1"/>
    <property type="molecule type" value="Genomic_DNA"/>
</dbReference>
<dbReference type="InterPro" id="IPR006108">
    <property type="entry name" value="3HC_DH_C"/>
</dbReference>
<evidence type="ECO:0000256" key="2">
    <source>
        <dbReference type="ARBA" id="ARBA00004855"/>
    </source>
</evidence>
<dbReference type="PANTHER" id="PTHR48075:SF5">
    <property type="entry name" value="3-HYDROXYBUTYRYL-COA DEHYDROGENASE"/>
    <property type="match status" value="1"/>
</dbReference>
<feature type="binding site" evidence="7">
    <location>
        <begin position="8"/>
        <end position="13"/>
    </location>
    <ligand>
        <name>NAD(+)</name>
        <dbReference type="ChEBI" id="CHEBI:57540"/>
    </ligand>
</feature>
<dbReference type="Pfam" id="PF00725">
    <property type="entry name" value="3HCDH"/>
    <property type="match status" value="1"/>
</dbReference>
<dbReference type="NCBIfam" id="NF005716">
    <property type="entry name" value="PRK07531.1"/>
    <property type="match status" value="1"/>
</dbReference>
<feature type="domain" description="3-hydroxyacyl-CoA dehydrogenase NAD binding" evidence="9">
    <location>
        <begin position="3"/>
        <end position="171"/>
    </location>
</feature>
<comment type="pathway">
    <text evidence="2 7">Amine and polyamine metabolism; carnitine metabolism.</text>
</comment>
<evidence type="ECO:0000256" key="1">
    <source>
        <dbReference type="ARBA" id="ARBA00004496"/>
    </source>
</evidence>
<dbReference type="RefSeq" id="WP_311161817.1">
    <property type="nucleotide sequence ID" value="NZ_JAVQLW010000003.1"/>
</dbReference>
<evidence type="ECO:0000256" key="6">
    <source>
        <dbReference type="ARBA" id="ARBA00023027"/>
    </source>
</evidence>
<dbReference type="InterPro" id="IPR029069">
    <property type="entry name" value="HotDog_dom_sf"/>
</dbReference>
<feature type="domain" description="3-hydroxyacyl-CoA dehydrogenase C-terminal" evidence="8">
    <location>
        <begin position="177"/>
        <end position="243"/>
    </location>
</feature>
<gene>
    <name evidence="10" type="ORF">RGQ15_16905</name>
</gene>
<dbReference type="Gene3D" id="1.10.1040.10">
    <property type="entry name" value="N-(1-d-carboxylethyl)-l-norvaline Dehydrogenase, domain 2"/>
    <property type="match status" value="1"/>
</dbReference>
<comment type="subcellular location">
    <subcellularLocation>
        <location evidence="1 7">Cytoplasm</location>
    </subcellularLocation>
</comment>
<dbReference type="Gene3D" id="3.10.129.10">
    <property type="entry name" value="Hotdog Thioesterase"/>
    <property type="match status" value="1"/>
</dbReference>
<comment type="subunit">
    <text evidence="3 7">Homodimer.</text>
</comment>
<dbReference type="Pfam" id="PF02737">
    <property type="entry name" value="3HCDH_N"/>
    <property type="match status" value="1"/>
</dbReference>
<dbReference type="InterPro" id="IPR026578">
    <property type="entry name" value="L-carnitine_dehydrogenase"/>
</dbReference>
<keyword evidence="5 7" id="KW-0560">Oxidoreductase</keyword>
<dbReference type="InterPro" id="IPR036291">
    <property type="entry name" value="NAD(P)-bd_dom_sf"/>
</dbReference>
<accession>A0ABU2HW17</accession>
<comment type="similarity">
    <text evidence="7">Belongs to the 3-hydroxyacyl-CoA dehydrogenase family. L-carnitine dehydrogenase subfamily.</text>
</comment>
<comment type="catalytic activity">
    <reaction evidence="7">
        <text>carnitine + NAD(+) = 3-dehydrocarnitine + NADH + H(+)</text>
        <dbReference type="Rhea" id="RHEA:19265"/>
        <dbReference type="ChEBI" id="CHEBI:15378"/>
        <dbReference type="ChEBI" id="CHEBI:17126"/>
        <dbReference type="ChEBI" id="CHEBI:57540"/>
        <dbReference type="ChEBI" id="CHEBI:57885"/>
        <dbReference type="ChEBI" id="CHEBI:57945"/>
        <dbReference type="EC" id="1.1.1.108"/>
    </reaction>
</comment>
<protein>
    <recommendedName>
        <fullName evidence="7">L-carnitine dehydrogenase</fullName>
        <shortName evidence="7">CDH</shortName>
        <shortName evidence="7">L-CDH</shortName>
        <ecNumber evidence="7">1.1.1.108</ecNumber>
    </recommendedName>
</protein>
<evidence type="ECO:0000256" key="4">
    <source>
        <dbReference type="ARBA" id="ARBA00022490"/>
    </source>
</evidence>
<dbReference type="InterPro" id="IPR008927">
    <property type="entry name" value="6-PGluconate_DH-like_C_sf"/>
</dbReference>
<comment type="caution">
    <text evidence="10">The sequence shown here is derived from an EMBL/GenBank/DDBJ whole genome shotgun (WGS) entry which is preliminary data.</text>
</comment>
<dbReference type="PANTHER" id="PTHR48075">
    <property type="entry name" value="3-HYDROXYACYL-COA DEHYDROGENASE FAMILY PROTEIN"/>
    <property type="match status" value="1"/>
</dbReference>
<dbReference type="SUPFAM" id="SSF51735">
    <property type="entry name" value="NAD(P)-binding Rossmann-fold domains"/>
    <property type="match status" value="1"/>
</dbReference>
<dbReference type="CDD" id="cd00586">
    <property type="entry name" value="4HBT"/>
    <property type="match status" value="1"/>
</dbReference>
<keyword evidence="11" id="KW-1185">Reference proteome</keyword>
<organism evidence="10 11">
    <name type="scientific">Paracoccus aurantius</name>
    <dbReference type="NCBI Taxonomy" id="3073814"/>
    <lineage>
        <taxon>Bacteria</taxon>
        <taxon>Pseudomonadati</taxon>
        <taxon>Pseudomonadota</taxon>
        <taxon>Alphaproteobacteria</taxon>
        <taxon>Rhodobacterales</taxon>
        <taxon>Paracoccaceae</taxon>
        <taxon>Paracoccus</taxon>
    </lineage>
</organism>
<dbReference type="EC" id="1.1.1.108" evidence="7"/>
<evidence type="ECO:0000259" key="9">
    <source>
        <dbReference type="Pfam" id="PF02737"/>
    </source>
</evidence>
<dbReference type="SUPFAM" id="SSF48179">
    <property type="entry name" value="6-phosphogluconate dehydrogenase C-terminal domain-like"/>
    <property type="match status" value="1"/>
</dbReference>
<keyword evidence="6 7" id="KW-0520">NAD</keyword>
<dbReference type="HAMAP" id="MF_02129">
    <property type="entry name" value="L_carnitine_dehydrog"/>
    <property type="match status" value="1"/>
</dbReference>
<dbReference type="Pfam" id="PF13279">
    <property type="entry name" value="4HBT_2"/>
    <property type="match status" value="1"/>
</dbReference>
<dbReference type="InterPro" id="IPR006176">
    <property type="entry name" value="3-OHacyl-CoA_DH_NAD-bd"/>
</dbReference>
<evidence type="ECO:0000256" key="3">
    <source>
        <dbReference type="ARBA" id="ARBA00011738"/>
    </source>
</evidence>
<dbReference type="Gene3D" id="3.40.50.720">
    <property type="entry name" value="NAD(P)-binding Rossmann-like Domain"/>
    <property type="match status" value="1"/>
</dbReference>
<comment type="function">
    <text evidence="7">Catalyzes the NAD(+)-dependent oxidation of L-carnitine to 3-dehydrocarnitine.</text>
</comment>
<evidence type="ECO:0000259" key="8">
    <source>
        <dbReference type="Pfam" id="PF00725"/>
    </source>
</evidence>
<dbReference type="Proteomes" id="UP001269144">
    <property type="component" value="Unassembled WGS sequence"/>
</dbReference>
<dbReference type="GO" id="GO:0047728">
    <property type="term" value="F:carnitine 3-dehydrogenase activity"/>
    <property type="evidence" value="ECO:0007669"/>
    <property type="project" value="UniProtKB-EC"/>
</dbReference>
<keyword evidence="4 7" id="KW-0963">Cytoplasm</keyword>
<evidence type="ECO:0000313" key="10">
    <source>
        <dbReference type="EMBL" id="MDS9469243.1"/>
    </source>
</evidence>
<evidence type="ECO:0000313" key="11">
    <source>
        <dbReference type="Proteomes" id="UP001269144"/>
    </source>
</evidence>
<proteinExistence type="inferred from homology"/>
<dbReference type="InterPro" id="IPR013328">
    <property type="entry name" value="6PGD_dom2"/>
</dbReference>
<sequence length="479" mass="51976">MSKAAIIGGGVIGGGWAARFLLNGWDVAVCDPDPEAGRKIGEVLANARRSLPALYDRALPAEGKLSFHTDLAEAVKGAKWVQESVPETLELKHRVLPAIQAAVGPDAIIGSSTSGFKPSELNAAGTRAIVAHPFNPVYLLPLVELVGDPDTCAQAAEILRGIGMFPLHVRKEIDAHIADRLLEAVWREALWLVKDGVATTEEIDESIRMAFGIRWAQMGLFETYRIAGGEAGMKHFMAQFGPALSWPWTKLMDVPEFNDALVDLIASQSDAQSGHLSIRELERLRDDNVVGMIRALRRSGSGAGGVVRAHEGGLVQGGEHEGLPITVARQVPTTWTDYNGHMNETHYLEAASIATDRFMEMIGADAAYVASGKSYFTVENHVRYLDEVHAGERLTVTTQVLAAEGKKMQLFHRLWREDDRLAATVETLLLHTDLTTRRTSLPEPQVTAALTGWAARHAAMPADGAGRFVGQRVPAPETV</sequence>
<evidence type="ECO:0000256" key="5">
    <source>
        <dbReference type="ARBA" id="ARBA00023002"/>
    </source>
</evidence>